<sequence length="364" mass="40843">MGMIYLSRVLYLVFSTGHSSYKSLLRLQRQLVNKYVFLLPLAEKIMKKQSRSLSAIPYGCEAVPHAACEIDLKKSLRECVGSLPLYAIMNALMCLTTEPKNFIVENTVGEEEEFCYQEPLLKAICATPVSLQAGLTPPGTDSTTQHVTANYPLPAPPQLTGSETSVAPALSEPKEESSDNSSSMLENKDQSFMLSLRPKKGRHLRAMRMGKEYDVWLLSLLPQQSLTTSRLLTIRKSFLCEFSITPHMLTVAQHSSQWADTLAHFYEYVHSLNALDLKRIHPCHHLYLPVFHQLQAWCTLLKCADGSPLFDGYRARLTLKVSSLAKETVAPSVNTSDVSLETVMQTGRHLEEFITNVHAVHLYE</sequence>
<evidence type="ECO:0000313" key="2">
    <source>
        <dbReference type="EMBL" id="ESU35235.1"/>
    </source>
</evidence>
<comment type="caution">
    <text evidence="2">The sequence shown here is derived from an EMBL/GenBank/DDBJ whole genome shotgun (WGS) entry which is preliminary data.</text>
</comment>
<reference evidence="3" key="1">
    <citation type="submission" date="2012-02" db="EMBL/GenBank/DDBJ databases">
        <title>Genome sequencing of Giardia lamblia Genotypes A2 and B isolates (DH and GS) and comparative analysis with the genomes of Genotypes A1 and E (WB and Pig).</title>
        <authorList>
            <person name="Adam R."/>
            <person name="Dahlstrom E."/>
            <person name="Martens C."/>
            <person name="Bruno D."/>
            <person name="Barbian K."/>
            <person name="Porcella S.F."/>
            <person name="Nash T."/>
        </authorList>
    </citation>
    <scope>NUCLEOTIDE SEQUENCE</scope>
    <source>
        <strain evidence="3">DH</strain>
    </source>
</reference>
<dbReference type="Proteomes" id="UP000018320">
    <property type="component" value="Unassembled WGS sequence"/>
</dbReference>
<feature type="region of interest" description="Disordered" evidence="1">
    <location>
        <begin position="136"/>
        <end position="186"/>
    </location>
</feature>
<proteinExistence type="predicted"/>
<dbReference type="AlphaFoldDB" id="V6TEE1"/>
<dbReference type="VEuPathDB" id="GiardiaDB:QR46_3997"/>
<dbReference type="VEuPathDB" id="GiardiaDB:GL50803_0016581"/>
<dbReference type="VEuPathDB" id="GiardiaDB:GL50581_2061"/>
<protein>
    <submittedName>
        <fullName evidence="2">Uncharacterized protein</fullName>
    </submittedName>
</protein>
<organism evidence="2 3">
    <name type="scientific">Giardia intestinalis</name>
    <name type="common">Giardia lamblia</name>
    <dbReference type="NCBI Taxonomy" id="5741"/>
    <lineage>
        <taxon>Eukaryota</taxon>
        <taxon>Metamonada</taxon>
        <taxon>Diplomonadida</taxon>
        <taxon>Hexamitidae</taxon>
        <taxon>Giardiinae</taxon>
        <taxon>Giardia</taxon>
    </lineage>
</organism>
<feature type="compositionally biased region" description="Polar residues" evidence="1">
    <location>
        <begin position="139"/>
        <end position="148"/>
    </location>
</feature>
<accession>V6TEE1</accession>
<reference evidence="2 3" key="2">
    <citation type="journal article" date="2013" name="Genome Biol. Evol.">
        <title>Genome sequencing of Giardia lamblia genotypes A2 and B isolates (DH and GS) and comparative analysis with the genomes of genotypes A1 and E (WB and Pig).</title>
        <authorList>
            <person name="Adam R.D."/>
            <person name="Dahlstrom E.W."/>
            <person name="Martens C.A."/>
            <person name="Bruno D.P."/>
            <person name="Barbian K.D."/>
            <person name="Ricklefs S.M."/>
            <person name="Hernandez M.M."/>
            <person name="Narla N.P."/>
            <person name="Patel R.B."/>
            <person name="Porcella S.F."/>
            <person name="Nash T.E."/>
        </authorList>
    </citation>
    <scope>NUCLEOTIDE SEQUENCE [LARGE SCALE GENOMIC DNA]</scope>
    <source>
        <strain evidence="2 3">DH</strain>
    </source>
</reference>
<evidence type="ECO:0000256" key="1">
    <source>
        <dbReference type="SAM" id="MobiDB-lite"/>
    </source>
</evidence>
<dbReference type="EMBL" id="AHGT01000092">
    <property type="protein sequence ID" value="ESU35235.1"/>
    <property type="molecule type" value="Genomic_DNA"/>
</dbReference>
<name>V6TEE1_GIAIN</name>
<dbReference type="VEuPathDB" id="GiardiaDB:DHA2_152858"/>
<gene>
    <name evidence="2" type="ORF">DHA2_152858</name>
</gene>
<evidence type="ECO:0000313" key="3">
    <source>
        <dbReference type="Proteomes" id="UP000018320"/>
    </source>
</evidence>